<dbReference type="PANTHER" id="PTHR45947:SF3">
    <property type="entry name" value="SULFOQUINOVOSYL TRANSFERASE SQD2"/>
    <property type="match status" value="1"/>
</dbReference>
<dbReference type="PANTHER" id="PTHR45947">
    <property type="entry name" value="SULFOQUINOVOSYL TRANSFERASE SQD2"/>
    <property type="match status" value="1"/>
</dbReference>
<dbReference type="InterPro" id="IPR001296">
    <property type="entry name" value="Glyco_trans_1"/>
</dbReference>
<sequence>MNLKVMFISYSFYKGGAGIAAGKFKNLLNSKFKVMSVSQDEVRKISFQFVKRLIGYMVFKFTFYDVNPIKHSLNFFSYSPVIRKLQQNDVIFNVHWVNNDTLSVFDINKIPCGTVLTLHDEWFYLGSEHYARLNDDRYYLGYNFFRMGEFGVNWNYLIWKIKMSQVAGLKDRIIVTVPSNWMRERASKSLILNGFDIRLLPNPINTDLFYPIKNELELREYFGLEPNDFVLVFGAIDGSKNKIKGGAVLEESLRVLKEIIPKHFRKIKIVTFGEQAAYVDKDYFFEKISLGHISSPEELNRVYNIADCVLVPSIVEAFGQVAAEAQASGKLVVCFNTSGLKDIVVDDVTGFLVEPYDASQFANKILEVMLMEKDRVSEVEKEARDRIIEKFSLEAVRIQYESIIDDAFRLRD</sequence>
<keyword evidence="3" id="KW-1185">Reference proteome</keyword>
<name>A0ABS3Q221_9GAMM</name>
<accession>A0ABS3Q221</accession>
<dbReference type="InterPro" id="IPR050194">
    <property type="entry name" value="Glycosyltransferase_grp1"/>
</dbReference>
<reference evidence="2 3" key="1">
    <citation type="submission" date="2021-03" db="EMBL/GenBank/DDBJ databases">
        <title>Thiomicrorhabdus sp.nov.,novel sulfur-oxidizing bacteria isolated from coastal sediment.</title>
        <authorList>
            <person name="Liu X."/>
        </authorList>
    </citation>
    <scope>NUCLEOTIDE SEQUENCE [LARGE SCALE GENOMIC DNA]</scope>
    <source>
        <strain evidence="2 3">6S2-11</strain>
    </source>
</reference>
<dbReference type="RefSeq" id="WP_208147171.1">
    <property type="nucleotide sequence ID" value="NZ_JAGETV010000002.1"/>
</dbReference>
<dbReference type="EMBL" id="JAGETV010000002">
    <property type="protein sequence ID" value="MBO1926346.1"/>
    <property type="molecule type" value="Genomic_DNA"/>
</dbReference>
<dbReference type="Proteomes" id="UP000664835">
    <property type="component" value="Unassembled WGS sequence"/>
</dbReference>
<proteinExistence type="predicted"/>
<feature type="domain" description="Glycosyl transferase family 1" evidence="1">
    <location>
        <begin position="290"/>
        <end position="376"/>
    </location>
</feature>
<dbReference type="SUPFAM" id="SSF53756">
    <property type="entry name" value="UDP-Glycosyltransferase/glycogen phosphorylase"/>
    <property type="match status" value="1"/>
</dbReference>
<dbReference type="Gene3D" id="3.40.50.2000">
    <property type="entry name" value="Glycogen Phosphorylase B"/>
    <property type="match status" value="2"/>
</dbReference>
<evidence type="ECO:0000313" key="2">
    <source>
        <dbReference type="EMBL" id="MBO1926346.1"/>
    </source>
</evidence>
<protein>
    <submittedName>
        <fullName evidence="2">Glycosyltransferase</fullName>
    </submittedName>
</protein>
<comment type="caution">
    <text evidence="2">The sequence shown here is derived from an EMBL/GenBank/DDBJ whole genome shotgun (WGS) entry which is preliminary data.</text>
</comment>
<evidence type="ECO:0000259" key="1">
    <source>
        <dbReference type="Pfam" id="PF00534"/>
    </source>
</evidence>
<gene>
    <name evidence="2" type="ORF">J3998_02045</name>
</gene>
<dbReference type="Pfam" id="PF00534">
    <property type="entry name" value="Glycos_transf_1"/>
    <property type="match status" value="1"/>
</dbReference>
<organism evidence="2 3">
    <name type="scientific">Thiomicrorhabdus marina</name>
    <dbReference type="NCBI Taxonomy" id="2818442"/>
    <lineage>
        <taxon>Bacteria</taxon>
        <taxon>Pseudomonadati</taxon>
        <taxon>Pseudomonadota</taxon>
        <taxon>Gammaproteobacteria</taxon>
        <taxon>Thiotrichales</taxon>
        <taxon>Piscirickettsiaceae</taxon>
        <taxon>Thiomicrorhabdus</taxon>
    </lineage>
</organism>
<evidence type="ECO:0000313" key="3">
    <source>
        <dbReference type="Proteomes" id="UP000664835"/>
    </source>
</evidence>